<reference evidence="2 3" key="1">
    <citation type="submission" date="2024-05" db="EMBL/GenBank/DDBJ databases">
        <title>Genome sequencing and assembly of Indian major carp, Cirrhinus mrigala (Hamilton, 1822).</title>
        <authorList>
            <person name="Mohindra V."/>
            <person name="Chowdhury L.M."/>
            <person name="Lal K."/>
            <person name="Jena J.K."/>
        </authorList>
    </citation>
    <scope>NUCLEOTIDE SEQUENCE [LARGE SCALE GENOMIC DNA]</scope>
    <source>
        <strain evidence="2">CM1030</strain>
        <tissue evidence="2">Blood</tissue>
    </source>
</reference>
<feature type="non-terminal residue" evidence="2">
    <location>
        <position position="1"/>
    </location>
</feature>
<gene>
    <name evidence="2" type="ORF">M9458_016654</name>
</gene>
<evidence type="ECO:0000256" key="1">
    <source>
        <dbReference type="SAM" id="Coils"/>
    </source>
</evidence>
<comment type="caution">
    <text evidence="2">The sequence shown here is derived from an EMBL/GenBank/DDBJ whole genome shotgun (WGS) entry which is preliminary data.</text>
</comment>
<keyword evidence="3" id="KW-1185">Reference proteome</keyword>
<sequence length="148" mass="17132">EQKRWLDEEMEKVLEQRRGLEGLEGELTKREEILAKKEALLLERSGLESKKLRSSQVCKNIVALLCPPHYESLRAVALSKDLLTLSSRIESLERELTERNGLLRSSSAQDSQQIRQEISNLRQEKELLLKQRVELDDKLRQGNLLSPE</sequence>
<protein>
    <submittedName>
        <fullName evidence="2">Uncharacterized protein</fullName>
    </submittedName>
</protein>
<dbReference type="EMBL" id="JAMKFB020000007">
    <property type="protein sequence ID" value="KAL0189555.1"/>
    <property type="molecule type" value="Genomic_DNA"/>
</dbReference>
<dbReference type="Proteomes" id="UP001529510">
    <property type="component" value="Unassembled WGS sequence"/>
</dbReference>
<accession>A0ABD0QTL7</accession>
<feature type="non-terminal residue" evidence="2">
    <location>
        <position position="148"/>
    </location>
</feature>
<name>A0ABD0QTL7_CIRMR</name>
<evidence type="ECO:0000313" key="2">
    <source>
        <dbReference type="EMBL" id="KAL0189555.1"/>
    </source>
</evidence>
<proteinExistence type="predicted"/>
<keyword evidence="1" id="KW-0175">Coiled coil</keyword>
<dbReference type="AlphaFoldDB" id="A0ABD0QTL7"/>
<organism evidence="2 3">
    <name type="scientific">Cirrhinus mrigala</name>
    <name type="common">Mrigala</name>
    <dbReference type="NCBI Taxonomy" id="683832"/>
    <lineage>
        <taxon>Eukaryota</taxon>
        <taxon>Metazoa</taxon>
        <taxon>Chordata</taxon>
        <taxon>Craniata</taxon>
        <taxon>Vertebrata</taxon>
        <taxon>Euteleostomi</taxon>
        <taxon>Actinopterygii</taxon>
        <taxon>Neopterygii</taxon>
        <taxon>Teleostei</taxon>
        <taxon>Ostariophysi</taxon>
        <taxon>Cypriniformes</taxon>
        <taxon>Cyprinidae</taxon>
        <taxon>Labeoninae</taxon>
        <taxon>Labeonini</taxon>
        <taxon>Cirrhinus</taxon>
    </lineage>
</organism>
<feature type="coiled-coil region" evidence="1">
    <location>
        <begin position="75"/>
        <end position="138"/>
    </location>
</feature>
<evidence type="ECO:0000313" key="3">
    <source>
        <dbReference type="Proteomes" id="UP001529510"/>
    </source>
</evidence>